<dbReference type="VEuPathDB" id="TrichDB:TVAG_097930"/>
<dbReference type="RefSeq" id="XP_001325446.1">
    <property type="nucleotide sequence ID" value="XM_001325411.1"/>
</dbReference>
<dbReference type="PANTHER" id="PTHR45661:SF3">
    <property type="entry name" value="IG-LIKE DOMAIN-CONTAINING PROTEIN"/>
    <property type="match status" value="1"/>
</dbReference>
<organism evidence="2 3">
    <name type="scientific">Trichomonas vaginalis (strain ATCC PRA-98 / G3)</name>
    <dbReference type="NCBI Taxonomy" id="412133"/>
    <lineage>
        <taxon>Eukaryota</taxon>
        <taxon>Metamonada</taxon>
        <taxon>Parabasalia</taxon>
        <taxon>Trichomonadida</taxon>
        <taxon>Trichomonadidae</taxon>
        <taxon>Trichomonas</taxon>
    </lineage>
</organism>
<dbReference type="VEuPathDB" id="TrichDB:TVAGG3_0964490"/>
<feature type="transmembrane region" description="Helical" evidence="1">
    <location>
        <begin position="1386"/>
        <end position="1408"/>
    </location>
</feature>
<dbReference type="EMBL" id="DS113289">
    <property type="protein sequence ID" value="EAY13223.1"/>
    <property type="molecule type" value="Genomic_DNA"/>
</dbReference>
<dbReference type="InParanoid" id="A2E2C3"/>
<dbReference type="SMR" id="A2E2C3"/>
<dbReference type="InterPro" id="IPR026906">
    <property type="entry name" value="LRR_5"/>
</dbReference>
<keyword evidence="1" id="KW-0472">Membrane</keyword>
<proteinExistence type="predicted"/>
<accession>A2E2C3</accession>
<reference evidence="2" key="1">
    <citation type="submission" date="2006-10" db="EMBL/GenBank/DDBJ databases">
        <authorList>
            <person name="Amadeo P."/>
            <person name="Zhao Q."/>
            <person name="Wortman J."/>
            <person name="Fraser-Liggett C."/>
            <person name="Carlton J."/>
        </authorList>
    </citation>
    <scope>NUCLEOTIDE SEQUENCE</scope>
    <source>
        <strain evidence="2">G3</strain>
    </source>
</reference>
<sequence length="1531" mass="171074">MLLYGLFFVGLAQQTEIIYDDMTFLISNESSTATFVDCSKTIVQVPSQITYNKATYTVDTIAARTMPSTIQITLPNTIKGVNMVKCSAISIIFIDDGIENIGDEWFSNIRSTFNITLPNSVKTIGNRVFQNSNVEYVMYGSQLTKIQTDAFNSSSIKQLIPQSESNIQEIEQSAFNDCRKLVKIDNIIQKLTVINDLTFNNCVSLNGSLKLPEQLTSIGKQSFMYTKFSEITYGPNLNKIDDKSFSFSSLVEIKPYGDNNIQEIGSNVFEECRKLTNAFSLLQKVTKISGGIFKNCVVLAGDLELPETVETIESEAFYKTAITKVTFGNNLTSIGSYSFCFTKISDFLPRNESKLAQIGDAAFSRCYSLSKIPDVIFNLPKWSPHLFAYCKNLTSDILYPKSLTELGDFCFQGTNILSFKPKGVNNLQTIGAGVFMDCSKLQNSFEIFEKLTEIPSQIFMNCSKINGTLTLHENITKFGNSSFSKTSLDTVKFNEKLTEVGSSCFAYSTIKEFSPINNKNSIQTIGEKAFYQCQKLSDISFIANLETIPERMFSGANNLPSELEIPDKITKIGGFAFLSCKSIKKVTFSQQLTSLSDGVFQGSSIETFTPRNTNNLVEIGKQCFSYSKISDISFLTNFKNISDMAFYYCLNLNISVTLSDTVEMIGEKSFSNSKITSIVFGKNLNTIGDECFASSAIQSVSFKSTNNLQNFGISIFKDCKNLTNGFEIFEKSDIIPDFTFYYCISLNDVTLPNTITKIGVSSFEKTKFKTFTYGEKLQNIDTNAFRYSELSEIKCSSANNVSEIGQGAFSFCLNLENINDLLENVLVINPLTFYNCSKLSTDLILHCKSIGYSAFQSTSIQSVKFDSSLENISDFSFANSALTVFSNNDVESNIKYIKNSAFLGCQKLTISLDDIKNVLELGRFAFKGCQKLTIPKLPENLKSIGDEAFSFTNMETLKELNLQKIEKIGRQVFKNCNIKDISIETDQRSIDFNNLFANCKDMKSKVNLAYDNNLTVNKNIFNMFKKAELVISPKSNDDKTVVTFEENAAAQSSVQKVIVTANTVNIMSGAFNNTLQINSFTVDCQSLLVSESSFGSSSIQKFEMKKEATEIKLKNSCFKSSKINAFDFKGKIAELGDYSFYNCKEMKGDLVIDGPLTKIGQSCFEDCSSLDGKLDLKTDSLVEIGCFCFKNCNFNCQLKLPMSVEKIGISVFENLKLLNGEVVIPVKITNISRGMFSGCSKITNFVLPQNLKSIENYAFTNCESWKSSINLSKSLVYLGDFAFENCSQLNGILRIPANVSFVGYHCFFNCKGFKRVYLDTFHVSVGKKAFGGMSFDCISNLPVNCSKKYSKDSVCYDTNSKSHFTQYTTYCEDCDQFDRAQKISKAYPLFICVIVVIMIGTLFVLYNLSGRRRKDKQRIRDITRNAVQSNEVDSEQIPIAIQKELVHHPPLFIGRKTTWIIICRAIEAANPNIGYRGKIADKALQGVKFTSFCTRLKLNLCMCLVKDEALYEKSGLLESPLLSESSAKSMI</sequence>
<dbReference type="PANTHER" id="PTHR45661">
    <property type="entry name" value="SURFACE ANTIGEN"/>
    <property type="match status" value="1"/>
</dbReference>
<evidence type="ECO:0000313" key="2">
    <source>
        <dbReference type="EMBL" id="EAY13223.1"/>
    </source>
</evidence>
<reference evidence="2" key="2">
    <citation type="journal article" date="2007" name="Science">
        <title>Draft genome sequence of the sexually transmitted pathogen Trichomonas vaginalis.</title>
        <authorList>
            <person name="Carlton J.M."/>
            <person name="Hirt R.P."/>
            <person name="Silva J.C."/>
            <person name="Delcher A.L."/>
            <person name="Schatz M."/>
            <person name="Zhao Q."/>
            <person name="Wortman J.R."/>
            <person name="Bidwell S.L."/>
            <person name="Alsmark U.C.M."/>
            <person name="Besteiro S."/>
            <person name="Sicheritz-Ponten T."/>
            <person name="Noel C.J."/>
            <person name="Dacks J.B."/>
            <person name="Foster P.G."/>
            <person name="Simillion C."/>
            <person name="Van de Peer Y."/>
            <person name="Miranda-Saavedra D."/>
            <person name="Barton G.J."/>
            <person name="Westrop G.D."/>
            <person name="Mueller S."/>
            <person name="Dessi D."/>
            <person name="Fiori P.L."/>
            <person name="Ren Q."/>
            <person name="Paulsen I."/>
            <person name="Zhang H."/>
            <person name="Bastida-Corcuera F.D."/>
            <person name="Simoes-Barbosa A."/>
            <person name="Brown M.T."/>
            <person name="Hayes R.D."/>
            <person name="Mukherjee M."/>
            <person name="Okumura C.Y."/>
            <person name="Schneider R."/>
            <person name="Smith A.J."/>
            <person name="Vanacova S."/>
            <person name="Villalvazo M."/>
            <person name="Haas B.J."/>
            <person name="Pertea M."/>
            <person name="Feldblyum T.V."/>
            <person name="Utterback T.R."/>
            <person name="Shu C.L."/>
            <person name="Osoegawa K."/>
            <person name="de Jong P.J."/>
            <person name="Hrdy I."/>
            <person name="Horvathova L."/>
            <person name="Zubacova Z."/>
            <person name="Dolezal P."/>
            <person name="Malik S.B."/>
            <person name="Logsdon J.M. Jr."/>
            <person name="Henze K."/>
            <person name="Gupta A."/>
            <person name="Wang C.C."/>
            <person name="Dunne R.L."/>
            <person name="Upcroft J.A."/>
            <person name="Upcroft P."/>
            <person name="White O."/>
            <person name="Salzberg S.L."/>
            <person name="Tang P."/>
            <person name="Chiu C.-H."/>
            <person name="Lee Y.-S."/>
            <person name="Embley T.M."/>
            <person name="Coombs G.H."/>
            <person name="Mottram J.C."/>
            <person name="Tachezy J."/>
            <person name="Fraser-Liggett C.M."/>
            <person name="Johnson P.J."/>
        </authorList>
    </citation>
    <scope>NUCLEOTIDE SEQUENCE [LARGE SCALE GENOMIC DNA]</scope>
    <source>
        <strain evidence="2">G3</strain>
    </source>
</reference>
<dbReference type="Pfam" id="PF13306">
    <property type="entry name" value="LRR_5"/>
    <property type="match status" value="6"/>
</dbReference>
<dbReference type="SUPFAM" id="SSF52058">
    <property type="entry name" value="L domain-like"/>
    <property type="match status" value="6"/>
</dbReference>
<keyword evidence="1" id="KW-0812">Transmembrane</keyword>
<dbReference type="eggNOG" id="ENOG502SA9M">
    <property type="taxonomic scope" value="Eukaryota"/>
</dbReference>
<evidence type="ECO:0000313" key="3">
    <source>
        <dbReference type="Proteomes" id="UP000001542"/>
    </source>
</evidence>
<dbReference type="InterPro" id="IPR032675">
    <property type="entry name" value="LRR_dom_sf"/>
</dbReference>
<name>A2E2C3_TRIV3</name>
<dbReference type="Proteomes" id="UP000001542">
    <property type="component" value="Unassembled WGS sequence"/>
</dbReference>
<protein>
    <submittedName>
        <fullName evidence="2">Surface antigen BspA-like</fullName>
    </submittedName>
</protein>
<keyword evidence="3" id="KW-1185">Reference proteome</keyword>
<dbReference type="Gene3D" id="3.80.10.10">
    <property type="entry name" value="Ribonuclease Inhibitor"/>
    <property type="match status" value="6"/>
</dbReference>
<dbReference type="InterPro" id="IPR053139">
    <property type="entry name" value="Surface_bspA-like"/>
</dbReference>
<dbReference type="KEGG" id="tva:4771197"/>
<evidence type="ECO:0000256" key="1">
    <source>
        <dbReference type="SAM" id="Phobius"/>
    </source>
</evidence>
<keyword evidence="1" id="KW-1133">Transmembrane helix</keyword>
<gene>
    <name evidence="2" type="ORF">TVAG_097930</name>
</gene>